<accession>A0A4R4WR05</accession>
<proteinExistence type="predicted"/>
<dbReference type="AlphaFoldDB" id="A0A4R4WR05"/>
<dbReference type="EMBL" id="SMKR01000114">
    <property type="protein sequence ID" value="TDD19515.1"/>
    <property type="molecule type" value="Genomic_DNA"/>
</dbReference>
<feature type="region of interest" description="Disordered" evidence="1">
    <location>
        <begin position="1"/>
        <end position="28"/>
    </location>
</feature>
<protein>
    <submittedName>
        <fullName evidence="2">Uncharacterized protein</fullName>
    </submittedName>
</protein>
<dbReference type="Proteomes" id="UP000295172">
    <property type="component" value="Unassembled WGS sequence"/>
</dbReference>
<evidence type="ECO:0000313" key="2">
    <source>
        <dbReference type="EMBL" id="TDD19515.1"/>
    </source>
</evidence>
<organism evidence="2 3">
    <name type="scientific">Kribbella turkmenica</name>
    <dbReference type="NCBI Taxonomy" id="2530375"/>
    <lineage>
        <taxon>Bacteria</taxon>
        <taxon>Bacillati</taxon>
        <taxon>Actinomycetota</taxon>
        <taxon>Actinomycetes</taxon>
        <taxon>Propionibacteriales</taxon>
        <taxon>Kribbellaceae</taxon>
        <taxon>Kribbella</taxon>
    </lineage>
</organism>
<name>A0A4R4WR05_9ACTN</name>
<dbReference type="RefSeq" id="WP_132323821.1">
    <property type="nucleotide sequence ID" value="NZ_SMKR01000114.1"/>
</dbReference>
<evidence type="ECO:0000256" key="1">
    <source>
        <dbReference type="SAM" id="MobiDB-lite"/>
    </source>
</evidence>
<dbReference type="OrthoDB" id="5192805at2"/>
<sequence length="114" mass="12270">MSSETVAVDPSRHLLSTHQHAWDDAGEPVRSPVSFAEHVASSRESLDPRFGAESSHGVELAGTEALVAATLLRELSARLRYDARRGAISPDAEQLAVLTDDLVERFYSAAGLRG</sequence>
<gene>
    <name evidence="2" type="ORF">E1218_23920</name>
</gene>
<evidence type="ECO:0000313" key="3">
    <source>
        <dbReference type="Proteomes" id="UP000295172"/>
    </source>
</evidence>
<keyword evidence="3" id="KW-1185">Reference proteome</keyword>
<comment type="caution">
    <text evidence="2">The sequence shown here is derived from an EMBL/GenBank/DDBJ whole genome shotgun (WGS) entry which is preliminary data.</text>
</comment>
<reference evidence="2 3" key="1">
    <citation type="submission" date="2019-02" db="EMBL/GenBank/DDBJ databases">
        <title>Draft genome sequences of novel Actinobacteria.</title>
        <authorList>
            <person name="Sahin N."/>
            <person name="Ay H."/>
            <person name="Saygin H."/>
        </authorList>
    </citation>
    <scope>NUCLEOTIDE SEQUENCE [LARGE SCALE GENOMIC DNA]</scope>
    <source>
        <strain evidence="2 3">16K104</strain>
    </source>
</reference>